<sequence>MLNFNGRVFLYDVDSPKPVVRELASLWLPRRFKYLPKYLVESSGELFQVVGLCKGDENLLAQGDDSRNDTETSSEEEDADHGHIVDNDDETSSEEEDEEDESSVDYCSYTSTESDSYSESRYSDNKIVSFWVYKLQTSTMEWMRVTTLDNNTFFVGSNSSFSVSSLGFFGCKRNCIYFTDYPKNSNCNTRTSYSSEGNDNSIVNLNDETIEPVYPVNSMLRLSTPIWVTRIPW</sequence>
<feature type="compositionally biased region" description="Low complexity" evidence="1">
    <location>
        <begin position="108"/>
        <end position="118"/>
    </location>
</feature>
<dbReference type="InterPro" id="IPR005174">
    <property type="entry name" value="KIB1-4_b-propeller"/>
</dbReference>
<dbReference type="AlphaFoldDB" id="A0A7J7MC00"/>
<dbReference type="Proteomes" id="UP000541444">
    <property type="component" value="Unassembled WGS sequence"/>
</dbReference>
<feature type="region of interest" description="Disordered" evidence="1">
    <location>
        <begin position="60"/>
        <end position="118"/>
    </location>
</feature>
<evidence type="ECO:0000259" key="2">
    <source>
        <dbReference type="Pfam" id="PF03478"/>
    </source>
</evidence>
<organism evidence="3 4">
    <name type="scientific">Kingdonia uniflora</name>
    <dbReference type="NCBI Taxonomy" id="39325"/>
    <lineage>
        <taxon>Eukaryota</taxon>
        <taxon>Viridiplantae</taxon>
        <taxon>Streptophyta</taxon>
        <taxon>Embryophyta</taxon>
        <taxon>Tracheophyta</taxon>
        <taxon>Spermatophyta</taxon>
        <taxon>Magnoliopsida</taxon>
        <taxon>Ranunculales</taxon>
        <taxon>Circaeasteraceae</taxon>
        <taxon>Kingdonia</taxon>
    </lineage>
</organism>
<reference evidence="3 4" key="1">
    <citation type="journal article" date="2020" name="IScience">
        <title>Genome Sequencing of the Endangered Kingdonia uniflora (Circaeasteraceae, Ranunculales) Reveals Potential Mechanisms of Evolutionary Specialization.</title>
        <authorList>
            <person name="Sun Y."/>
            <person name="Deng T."/>
            <person name="Zhang A."/>
            <person name="Moore M.J."/>
            <person name="Landis J.B."/>
            <person name="Lin N."/>
            <person name="Zhang H."/>
            <person name="Zhang X."/>
            <person name="Huang J."/>
            <person name="Zhang X."/>
            <person name="Sun H."/>
            <person name="Wang H."/>
        </authorList>
    </citation>
    <scope>NUCLEOTIDE SEQUENCE [LARGE SCALE GENOMIC DNA]</scope>
    <source>
        <strain evidence="3">TB1705</strain>
        <tissue evidence="3">Leaf</tissue>
    </source>
</reference>
<protein>
    <recommendedName>
        <fullName evidence="2">KIB1-4 beta-propeller domain-containing protein</fullName>
    </recommendedName>
</protein>
<dbReference type="PANTHER" id="PTHR44259">
    <property type="entry name" value="OS07G0183000 PROTEIN-RELATED"/>
    <property type="match status" value="1"/>
</dbReference>
<dbReference type="EMBL" id="JACGCM010001633">
    <property type="protein sequence ID" value="KAF6152411.1"/>
    <property type="molecule type" value="Genomic_DNA"/>
</dbReference>
<accession>A0A7J7MC00</accession>
<dbReference type="Pfam" id="PF03478">
    <property type="entry name" value="Beta-prop_KIB1-4"/>
    <property type="match status" value="1"/>
</dbReference>
<feature type="compositionally biased region" description="Acidic residues" evidence="1">
    <location>
        <begin position="87"/>
        <end position="103"/>
    </location>
</feature>
<keyword evidence="4" id="KW-1185">Reference proteome</keyword>
<evidence type="ECO:0000313" key="4">
    <source>
        <dbReference type="Proteomes" id="UP000541444"/>
    </source>
</evidence>
<feature type="domain" description="KIB1-4 beta-propeller" evidence="2">
    <location>
        <begin position="2"/>
        <end position="185"/>
    </location>
</feature>
<evidence type="ECO:0000313" key="3">
    <source>
        <dbReference type="EMBL" id="KAF6152411.1"/>
    </source>
</evidence>
<dbReference type="InterPro" id="IPR050942">
    <property type="entry name" value="F-box_BR-signaling"/>
</dbReference>
<name>A0A7J7MC00_9MAGN</name>
<gene>
    <name evidence="3" type="ORF">GIB67_038034</name>
</gene>
<proteinExistence type="predicted"/>
<comment type="caution">
    <text evidence="3">The sequence shown here is derived from an EMBL/GenBank/DDBJ whole genome shotgun (WGS) entry which is preliminary data.</text>
</comment>
<evidence type="ECO:0000256" key="1">
    <source>
        <dbReference type="SAM" id="MobiDB-lite"/>
    </source>
</evidence>